<feature type="transmembrane region" description="Helical" evidence="1">
    <location>
        <begin position="6"/>
        <end position="28"/>
    </location>
</feature>
<feature type="transmembrane region" description="Helical" evidence="1">
    <location>
        <begin position="40"/>
        <end position="59"/>
    </location>
</feature>
<dbReference type="OrthoDB" id="3268540at2"/>
<dbReference type="AlphaFoldDB" id="A0A3Q9G6N9"/>
<evidence type="ECO:0000256" key="1">
    <source>
        <dbReference type="SAM" id="Phobius"/>
    </source>
</evidence>
<dbReference type="Proteomes" id="UP000280344">
    <property type="component" value="Chromosome"/>
</dbReference>
<protein>
    <submittedName>
        <fullName evidence="2">Uncharacterized protein</fullName>
    </submittedName>
</protein>
<keyword evidence="1" id="KW-0812">Transmembrane</keyword>
<dbReference type="KEGG" id="flh:EJ997_05760"/>
<name>A0A3Q9G6N9_9ACTO</name>
<dbReference type="RefSeq" id="WP_126703719.1">
    <property type="nucleotide sequence ID" value="NZ_CP034593.1"/>
</dbReference>
<accession>A0A3Q9G6N9</accession>
<reference evidence="2 3" key="1">
    <citation type="submission" date="2018-12" db="EMBL/GenBank/DDBJ databases">
        <title>Complete genome sequence of Flaviflexus sp. H23T48.</title>
        <authorList>
            <person name="Bae J.-W."/>
            <person name="Lee J.-Y."/>
        </authorList>
    </citation>
    <scope>NUCLEOTIDE SEQUENCE [LARGE SCALE GENOMIC DNA]</scope>
    <source>
        <strain evidence="2 3">H23T48</strain>
    </source>
</reference>
<keyword evidence="3" id="KW-1185">Reference proteome</keyword>
<evidence type="ECO:0000313" key="3">
    <source>
        <dbReference type="Proteomes" id="UP000280344"/>
    </source>
</evidence>
<keyword evidence="1" id="KW-1133">Transmembrane helix</keyword>
<proteinExistence type="predicted"/>
<sequence>MTKQPVIGTIIIGVLVVLQALWALAVAFEIPIINRFDSTQILIVTLLAIALLLIIIALWPKSAKKEEPLQYAPVSEADAAAGITSRREDIVADLRWIDPSSALTVPITTGGQATVLVNPQSLAIRTAATNVDIGTDLGLTWLRQYGGENIYVSQGLTDPAQALLTVNASTTSLTVRSR</sequence>
<evidence type="ECO:0000313" key="2">
    <source>
        <dbReference type="EMBL" id="AZQ76913.1"/>
    </source>
</evidence>
<gene>
    <name evidence="2" type="ORF">EJ997_05760</name>
</gene>
<keyword evidence="1" id="KW-0472">Membrane</keyword>
<dbReference type="EMBL" id="CP034593">
    <property type="protein sequence ID" value="AZQ76913.1"/>
    <property type="molecule type" value="Genomic_DNA"/>
</dbReference>
<organism evidence="2 3">
    <name type="scientific">Flaviflexus ciconiae</name>
    <dbReference type="NCBI Taxonomy" id="2496867"/>
    <lineage>
        <taxon>Bacteria</taxon>
        <taxon>Bacillati</taxon>
        <taxon>Actinomycetota</taxon>
        <taxon>Actinomycetes</taxon>
        <taxon>Actinomycetales</taxon>
        <taxon>Actinomycetaceae</taxon>
        <taxon>Flaviflexus</taxon>
    </lineage>
</organism>